<evidence type="ECO:0000313" key="2">
    <source>
        <dbReference type="Proteomes" id="UP000199504"/>
    </source>
</evidence>
<reference evidence="2" key="1">
    <citation type="submission" date="2016-06" db="EMBL/GenBank/DDBJ databases">
        <authorList>
            <person name="Varghese N."/>
            <person name="Submissions Spin"/>
        </authorList>
    </citation>
    <scope>NUCLEOTIDE SEQUENCE [LARGE SCALE GENOMIC DNA]</scope>
    <source>
        <strain evidence="2">DSM 44830</strain>
    </source>
</reference>
<dbReference type="Proteomes" id="UP000199504">
    <property type="component" value="Unassembled WGS sequence"/>
</dbReference>
<accession>A0A1C4ZYX9</accession>
<dbReference type="AlphaFoldDB" id="A0A1C4ZYX9"/>
<protein>
    <submittedName>
        <fullName evidence="1">Uncharacterized protein</fullName>
    </submittedName>
</protein>
<dbReference type="EMBL" id="FMCX01000007">
    <property type="protein sequence ID" value="SCF38212.1"/>
    <property type="molecule type" value="Genomic_DNA"/>
</dbReference>
<organism evidence="1 2">
    <name type="scientific">Micromonospora mirobrigensis</name>
    <dbReference type="NCBI Taxonomy" id="262898"/>
    <lineage>
        <taxon>Bacteria</taxon>
        <taxon>Bacillati</taxon>
        <taxon>Actinomycetota</taxon>
        <taxon>Actinomycetes</taxon>
        <taxon>Micromonosporales</taxon>
        <taxon>Micromonosporaceae</taxon>
        <taxon>Micromonospora</taxon>
    </lineage>
</organism>
<sequence>MSQEPMTAVGKALRAVARRDNADFEYWRKQMHRDEQEKMQLYPLLYEVFRGAAELRFAIEGNAGQIRPFVERARPLLWPAQGFPVGKAEALIRSALGESGLVSGFSTEEVVTIRMQTLTYLVEDLDLSDHDLDTLIAQAEQWVATNRDA</sequence>
<dbReference type="OrthoDB" id="3403500at2"/>
<gene>
    <name evidence="1" type="ORF">GA0070564_10760</name>
</gene>
<proteinExistence type="predicted"/>
<dbReference type="RefSeq" id="WP_141714834.1">
    <property type="nucleotide sequence ID" value="NZ_FMCX01000007.1"/>
</dbReference>
<name>A0A1C4ZYX9_9ACTN</name>
<keyword evidence="2" id="KW-1185">Reference proteome</keyword>
<evidence type="ECO:0000313" key="1">
    <source>
        <dbReference type="EMBL" id="SCF38212.1"/>
    </source>
</evidence>